<name>A0ABS6F6L6_9FIRM</name>
<feature type="transmembrane region" description="Helical" evidence="1">
    <location>
        <begin position="20"/>
        <end position="38"/>
    </location>
</feature>
<evidence type="ECO:0000259" key="2">
    <source>
        <dbReference type="Pfam" id="PF13200"/>
    </source>
</evidence>
<proteinExistence type="predicted"/>
<accession>A0ABS6F6L6</accession>
<keyword evidence="4" id="KW-1185">Reference proteome</keyword>
<keyword evidence="1" id="KW-1133">Transmembrane helix</keyword>
<evidence type="ECO:0000313" key="3">
    <source>
        <dbReference type="EMBL" id="MBU5625937.1"/>
    </source>
</evidence>
<dbReference type="InterPro" id="IPR025275">
    <property type="entry name" value="DUF4015"/>
</dbReference>
<sequence length="346" mass="37190">MAGPKGYSSYRGRVPRWKIALGILLTLILLAACTFLFLQKYIVYDDSGAMRLELPWMKPAGSSVLPPDGDEDLQIIISEPESKDVEELHILQLSDGILEGDWTQAVSALSAGGRNAFAVTMKATGGQLLYDSKVEAAVSSGAVKGNEQAMTALEGLLGGKEFYGIARLSCFHDSLYANANMDGAGLKNTGGYIFYDGNNTQWLDPGKEGARTYLYEIARECAALGFDEILLTDFSYPTEGKLNKIEYGPAEQSVNLRFFLQGMADALKEYDVKLSVELSAQTVSTGSDQASGQTLSDAAAIVDRIYVAAPAEEAAALRERVAAVSDEVTLVMEGTALESGDYLELP</sequence>
<dbReference type="EMBL" id="JAHLQN010000001">
    <property type="protein sequence ID" value="MBU5625937.1"/>
    <property type="molecule type" value="Genomic_DNA"/>
</dbReference>
<feature type="domain" description="DUF4015" evidence="2">
    <location>
        <begin position="108"/>
        <end position="305"/>
    </location>
</feature>
<dbReference type="Proteomes" id="UP000787672">
    <property type="component" value="Unassembled WGS sequence"/>
</dbReference>
<gene>
    <name evidence="3" type="ORF">KQI82_03160</name>
</gene>
<keyword evidence="1" id="KW-0812">Transmembrane</keyword>
<dbReference type="PROSITE" id="PS51257">
    <property type="entry name" value="PROKAR_LIPOPROTEIN"/>
    <property type="match status" value="1"/>
</dbReference>
<keyword evidence="3" id="KW-0378">Hydrolase</keyword>
<reference evidence="3 4" key="1">
    <citation type="submission" date="2021-06" db="EMBL/GenBank/DDBJ databases">
        <authorList>
            <person name="Sun Q."/>
            <person name="Li D."/>
        </authorList>
    </citation>
    <scope>NUCLEOTIDE SEQUENCE [LARGE SCALE GENOMIC DNA]</scope>
    <source>
        <strain evidence="3 4">MSJ-2</strain>
    </source>
</reference>
<organism evidence="3 4">
    <name type="scientific">Dysosmobacter acutus</name>
    <dbReference type="NCBI Taxonomy" id="2841504"/>
    <lineage>
        <taxon>Bacteria</taxon>
        <taxon>Bacillati</taxon>
        <taxon>Bacillota</taxon>
        <taxon>Clostridia</taxon>
        <taxon>Eubacteriales</taxon>
        <taxon>Oscillospiraceae</taxon>
        <taxon>Dysosmobacter</taxon>
    </lineage>
</organism>
<evidence type="ECO:0000256" key="1">
    <source>
        <dbReference type="SAM" id="Phobius"/>
    </source>
</evidence>
<protein>
    <submittedName>
        <fullName evidence="3">Glycoside hydrolase</fullName>
    </submittedName>
</protein>
<dbReference type="GO" id="GO:0016787">
    <property type="term" value="F:hydrolase activity"/>
    <property type="evidence" value="ECO:0007669"/>
    <property type="project" value="UniProtKB-KW"/>
</dbReference>
<evidence type="ECO:0000313" key="4">
    <source>
        <dbReference type="Proteomes" id="UP000787672"/>
    </source>
</evidence>
<dbReference type="Pfam" id="PF13200">
    <property type="entry name" value="DUF4015"/>
    <property type="match status" value="1"/>
</dbReference>
<dbReference type="RefSeq" id="WP_216558639.1">
    <property type="nucleotide sequence ID" value="NZ_JAHLQN010000001.1"/>
</dbReference>
<keyword evidence="1" id="KW-0472">Membrane</keyword>
<comment type="caution">
    <text evidence="3">The sequence shown here is derived from an EMBL/GenBank/DDBJ whole genome shotgun (WGS) entry which is preliminary data.</text>
</comment>